<dbReference type="EMBL" id="CAXAMM010042607">
    <property type="protein sequence ID" value="CAK9105752.1"/>
    <property type="molecule type" value="Genomic_DNA"/>
</dbReference>
<evidence type="ECO:0008006" key="3">
    <source>
        <dbReference type="Google" id="ProtNLM"/>
    </source>
</evidence>
<evidence type="ECO:0000313" key="2">
    <source>
        <dbReference type="Proteomes" id="UP001642464"/>
    </source>
</evidence>
<keyword evidence="2" id="KW-1185">Reference proteome</keyword>
<comment type="caution">
    <text evidence="1">The sequence shown here is derived from an EMBL/GenBank/DDBJ whole genome shotgun (WGS) entry which is preliminary data.</text>
</comment>
<sequence length="521" mass="56026">MEDVSPDTALIDLEQLGTTSAVGSAGRPIPWKKLSVAAVVIGTVAYLSWPKSSTTSAVKRSVQLSSWEDTLEECTNLFQMALDADEDSVQVGVFDYDDQTLAQEKIRTAEQAAKAMHDPETNFVQIGTCGMQERSVVWLYPDKSGDHDGDDHAAFLVADGECKRIEAQVNDKKSEAILMQLAACIAVYRIPDPAAGIAVLNHFHGIGTISHAVVGGHGSDSAQTLWERRGKNGELQMSSDIDLSGKDPIALTLVDTLATKLTPHGTIFLDSCFAGINGIAEMFSKRIPDHWVMGGVVSLQSFIQVHDTPFDGTEASGPTQVTSELAFDQVVNPSEGIDAEGDPTFVKGMAFENGGKVEEIDQLKGERVVAWFGGQNRGSVTQWLYPSGDEEEPFYAFRMGPAETEQTDEDAEDGDGEAKLGTVMAWHAERQSIGAEAAQGLGVFEQLLPRGLEGWVVFIYDVGNAPTSGNALINYDLPKEFKEMGPVFGQEQGVTGGTGQTLGPLLTLTKDFSKLSVTCPE</sequence>
<gene>
    <name evidence="1" type="ORF">SCF082_LOCUS49279</name>
</gene>
<accession>A0ABP0S088</accession>
<name>A0ABP0S088_9DINO</name>
<dbReference type="Proteomes" id="UP001642464">
    <property type="component" value="Unassembled WGS sequence"/>
</dbReference>
<proteinExistence type="predicted"/>
<protein>
    <recommendedName>
        <fullName evidence="3">Metacaspase</fullName>
    </recommendedName>
</protein>
<reference evidence="1 2" key="1">
    <citation type="submission" date="2024-02" db="EMBL/GenBank/DDBJ databases">
        <authorList>
            <person name="Chen Y."/>
            <person name="Shah S."/>
            <person name="Dougan E. K."/>
            <person name="Thang M."/>
            <person name="Chan C."/>
        </authorList>
    </citation>
    <scope>NUCLEOTIDE SEQUENCE [LARGE SCALE GENOMIC DNA]</scope>
</reference>
<evidence type="ECO:0000313" key="1">
    <source>
        <dbReference type="EMBL" id="CAK9105752.1"/>
    </source>
</evidence>
<organism evidence="1 2">
    <name type="scientific">Durusdinium trenchii</name>
    <dbReference type="NCBI Taxonomy" id="1381693"/>
    <lineage>
        <taxon>Eukaryota</taxon>
        <taxon>Sar</taxon>
        <taxon>Alveolata</taxon>
        <taxon>Dinophyceae</taxon>
        <taxon>Suessiales</taxon>
        <taxon>Symbiodiniaceae</taxon>
        <taxon>Durusdinium</taxon>
    </lineage>
</organism>